<feature type="transmembrane region" description="Helical" evidence="5">
    <location>
        <begin position="39"/>
        <end position="62"/>
    </location>
</feature>
<dbReference type="STRING" id="630515.SAMN04489812_2965"/>
<evidence type="ECO:0000313" key="7">
    <source>
        <dbReference type="EMBL" id="SDS76882.1"/>
    </source>
</evidence>
<dbReference type="SUPFAM" id="SSF103473">
    <property type="entry name" value="MFS general substrate transporter"/>
    <property type="match status" value="1"/>
</dbReference>
<dbReference type="GO" id="GO:0005886">
    <property type="term" value="C:plasma membrane"/>
    <property type="evidence" value="ECO:0007669"/>
    <property type="project" value="UniProtKB-SubCell"/>
</dbReference>
<feature type="transmembrane region" description="Helical" evidence="5">
    <location>
        <begin position="191"/>
        <end position="210"/>
    </location>
</feature>
<feature type="transmembrane region" description="Helical" evidence="5">
    <location>
        <begin position="130"/>
        <end position="151"/>
    </location>
</feature>
<reference evidence="7 8" key="1">
    <citation type="submission" date="2016-10" db="EMBL/GenBank/DDBJ databases">
        <authorList>
            <person name="de Groot N.N."/>
        </authorList>
    </citation>
    <scope>NUCLEOTIDE SEQUENCE [LARGE SCALE GENOMIC DNA]</scope>
    <source>
        <strain evidence="7 8">DSM 21800</strain>
    </source>
</reference>
<feature type="transmembrane region" description="Helical" evidence="5">
    <location>
        <begin position="68"/>
        <end position="93"/>
    </location>
</feature>
<dbReference type="PANTHER" id="PTHR23508">
    <property type="entry name" value="CARBOXYLIC ACID TRANSPORTER PROTEIN HOMOLOG"/>
    <property type="match status" value="1"/>
</dbReference>
<dbReference type="Gene3D" id="1.20.1250.20">
    <property type="entry name" value="MFS general substrate transporter like domains"/>
    <property type="match status" value="2"/>
</dbReference>
<proteinExistence type="predicted"/>
<feature type="transmembrane region" description="Helical" evidence="5">
    <location>
        <begin position="373"/>
        <end position="392"/>
    </location>
</feature>
<feature type="transmembrane region" description="Helical" evidence="5">
    <location>
        <begin position="251"/>
        <end position="270"/>
    </location>
</feature>
<feature type="transmembrane region" description="Helical" evidence="5">
    <location>
        <begin position="340"/>
        <end position="361"/>
    </location>
</feature>
<evidence type="ECO:0000256" key="2">
    <source>
        <dbReference type="ARBA" id="ARBA00022692"/>
    </source>
</evidence>
<name>A0A1H1UWI3_9ACTN</name>
<keyword evidence="2 5" id="KW-0812">Transmembrane</keyword>
<feature type="transmembrane region" description="Helical" evidence="5">
    <location>
        <begin position="404"/>
        <end position="423"/>
    </location>
</feature>
<dbReference type="InterPro" id="IPR036259">
    <property type="entry name" value="MFS_trans_sf"/>
</dbReference>
<organism evidence="7 8">
    <name type="scientific">Microlunatus soli</name>
    <dbReference type="NCBI Taxonomy" id="630515"/>
    <lineage>
        <taxon>Bacteria</taxon>
        <taxon>Bacillati</taxon>
        <taxon>Actinomycetota</taxon>
        <taxon>Actinomycetes</taxon>
        <taxon>Propionibacteriales</taxon>
        <taxon>Propionibacteriaceae</taxon>
        <taxon>Microlunatus</taxon>
    </lineage>
</organism>
<feature type="transmembrane region" description="Helical" evidence="5">
    <location>
        <begin position="163"/>
        <end position="185"/>
    </location>
</feature>
<dbReference type="PANTHER" id="PTHR23508:SF10">
    <property type="entry name" value="CARBOXYLIC ACID TRANSPORTER PROTEIN HOMOLOG"/>
    <property type="match status" value="1"/>
</dbReference>
<evidence type="ECO:0000259" key="6">
    <source>
        <dbReference type="PROSITE" id="PS50850"/>
    </source>
</evidence>
<keyword evidence="3 5" id="KW-1133">Transmembrane helix</keyword>
<feature type="transmembrane region" description="Helical" evidence="5">
    <location>
        <begin position="105"/>
        <end position="124"/>
    </location>
</feature>
<protein>
    <submittedName>
        <fullName evidence="7">MFS transporter, SP family, inositol transporter</fullName>
    </submittedName>
</protein>
<dbReference type="RefSeq" id="WP_197680123.1">
    <property type="nucleotide sequence ID" value="NZ_LT629772.1"/>
</dbReference>
<gene>
    <name evidence="7" type="ORF">SAMN04489812_2965</name>
</gene>
<evidence type="ECO:0000313" key="8">
    <source>
        <dbReference type="Proteomes" id="UP000199103"/>
    </source>
</evidence>
<dbReference type="InterPro" id="IPR020846">
    <property type="entry name" value="MFS_dom"/>
</dbReference>
<dbReference type="Pfam" id="PF07690">
    <property type="entry name" value="MFS_1"/>
    <property type="match status" value="1"/>
</dbReference>
<feature type="domain" description="Major facilitator superfamily (MFS) profile" evidence="6">
    <location>
        <begin position="37"/>
        <end position="427"/>
    </location>
</feature>
<feature type="transmembrane region" description="Helical" evidence="5">
    <location>
        <begin position="282"/>
        <end position="301"/>
    </location>
</feature>
<dbReference type="InterPro" id="IPR005829">
    <property type="entry name" value="Sugar_transporter_CS"/>
</dbReference>
<dbReference type="Proteomes" id="UP000199103">
    <property type="component" value="Chromosome I"/>
</dbReference>
<dbReference type="InterPro" id="IPR011701">
    <property type="entry name" value="MFS"/>
</dbReference>
<keyword evidence="8" id="KW-1185">Reference proteome</keyword>
<feature type="transmembrane region" description="Helical" evidence="5">
    <location>
        <begin position="313"/>
        <end position="334"/>
    </location>
</feature>
<evidence type="ECO:0000256" key="1">
    <source>
        <dbReference type="ARBA" id="ARBA00004651"/>
    </source>
</evidence>
<dbReference type="PROSITE" id="PS00217">
    <property type="entry name" value="SUGAR_TRANSPORT_2"/>
    <property type="match status" value="1"/>
</dbReference>
<evidence type="ECO:0000256" key="5">
    <source>
        <dbReference type="SAM" id="Phobius"/>
    </source>
</evidence>
<dbReference type="GO" id="GO:0046943">
    <property type="term" value="F:carboxylic acid transmembrane transporter activity"/>
    <property type="evidence" value="ECO:0007669"/>
    <property type="project" value="TreeGrafter"/>
</dbReference>
<dbReference type="PROSITE" id="PS50850">
    <property type="entry name" value="MFS"/>
    <property type="match status" value="1"/>
</dbReference>
<dbReference type="EMBL" id="LT629772">
    <property type="protein sequence ID" value="SDS76882.1"/>
    <property type="molecule type" value="Genomic_DNA"/>
</dbReference>
<dbReference type="CDD" id="cd17316">
    <property type="entry name" value="MFS_SV2_like"/>
    <property type="match status" value="1"/>
</dbReference>
<sequence>MSDQGRIDIDAAVQEAGGGPAAGQPDTGGVSRQQWKWTILAGMASYLDAGSIVALGSGLALFKAELGLSSGAVGVLAAIGPNAIGCAIGALIGGRLGDVLGRKRIYQWDLLVYALGILLIAFSINPAMLFIGTFIVGVTVGADVPTSLALVGELSPAKARGKLLGFSQIAWNCGPAIVLILALALSSTGLIGIRIVFFHLAAVALLTWFLRRGMTESLRWTTARAANAVRPRIRQLFQGANLRGLGWTTGIYLFWNIAAGTSGIFTPYMVSTLGGGGQAVSVGLSLAGFVIGILATLLIFMPLFDRSFGSRKVLWAIGAIMQILGWGIFIVLPFSIPTVIFNAFMAGVGGALAGEAVYKIFSQELFPTMLRGTAQGFTFSLARLCLGIWSLFLPTLTETSFTLAGGLLTLFLAISGVIGFFFMPHTVGKTLEEIEGERGTA</sequence>
<evidence type="ECO:0000256" key="4">
    <source>
        <dbReference type="ARBA" id="ARBA00023136"/>
    </source>
</evidence>
<comment type="subcellular location">
    <subcellularLocation>
        <location evidence="1">Cell membrane</location>
        <topology evidence="1">Multi-pass membrane protein</topology>
    </subcellularLocation>
</comment>
<evidence type="ECO:0000256" key="3">
    <source>
        <dbReference type="ARBA" id="ARBA00022989"/>
    </source>
</evidence>
<keyword evidence="4 5" id="KW-0472">Membrane</keyword>
<accession>A0A1H1UWI3</accession>
<dbReference type="AlphaFoldDB" id="A0A1H1UWI3"/>